<dbReference type="OrthoDB" id="6628031at2"/>
<evidence type="ECO:0000313" key="3">
    <source>
        <dbReference type="Proteomes" id="UP000243426"/>
    </source>
</evidence>
<accession>A0A1H1NXF5</accession>
<gene>
    <name evidence="2" type="ORF">SAMN05216198_1036</name>
</gene>
<dbReference type="InterPro" id="IPR009350">
    <property type="entry name" value="Phage_tail_T"/>
</dbReference>
<organism evidence="2 3">
    <name type="scientific">Halopseudomonas litoralis</name>
    <dbReference type="NCBI Taxonomy" id="797277"/>
    <lineage>
        <taxon>Bacteria</taxon>
        <taxon>Pseudomonadati</taxon>
        <taxon>Pseudomonadota</taxon>
        <taxon>Gammaproteobacteria</taxon>
        <taxon>Pseudomonadales</taxon>
        <taxon>Pseudomonadaceae</taxon>
        <taxon>Halopseudomonas</taxon>
    </lineage>
</organism>
<evidence type="ECO:0000313" key="2">
    <source>
        <dbReference type="EMBL" id="SDS03624.1"/>
    </source>
</evidence>
<dbReference type="RefSeq" id="WP_090272344.1">
    <property type="nucleotide sequence ID" value="NZ_LT629748.1"/>
</dbReference>
<dbReference type="EMBL" id="LT629748">
    <property type="protein sequence ID" value="SDS03624.1"/>
    <property type="molecule type" value="Genomic_DNA"/>
</dbReference>
<proteinExistence type="predicted"/>
<dbReference type="AlphaFoldDB" id="A0A1H1NXF5"/>
<protein>
    <recommendedName>
        <fullName evidence="1">Minor tail T domain-containing protein</fullName>
    </recommendedName>
</protein>
<dbReference type="STRING" id="797277.SAMN05216198_1036"/>
<name>A0A1H1NXF5_9GAMM</name>
<feature type="domain" description="Minor tail T" evidence="1">
    <location>
        <begin position="18"/>
        <end position="84"/>
    </location>
</feature>
<reference evidence="3" key="1">
    <citation type="submission" date="2016-10" db="EMBL/GenBank/DDBJ databases">
        <authorList>
            <person name="Varghese N."/>
            <person name="Submissions S."/>
        </authorList>
    </citation>
    <scope>NUCLEOTIDE SEQUENCE [LARGE SCALE GENOMIC DNA]</scope>
    <source>
        <strain evidence="3">2SM5</strain>
    </source>
</reference>
<evidence type="ECO:0000259" key="1">
    <source>
        <dbReference type="Pfam" id="PF06223"/>
    </source>
</evidence>
<dbReference type="Proteomes" id="UP000243426">
    <property type="component" value="Chromosome I"/>
</dbReference>
<keyword evidence="3" id="KW-1185">Reference proteome</keyword>
<sequence length="87" mass="9819">MCGIGGRTIAEAQQRISLPEFIRWSRYRRKRGSLNLGLRVERGSALLATLYANTHKGKDTAAFQLHDFAPHHDQPELTLEQAMATWG</sequence>
<dbReference type="Pfam" id="PF06223">
    <property type="entry name" value="Phage_tail_T"/>
    <property type="match status" value="1"/>
</dbReference>